<evidence type="ECO:0000256" key="5">
    <source>
        <dbReference type="ARBA" id="ARBA00022741"/>
    </source>
</evidence>
<evidence type="ECO:0000256" key="7">
    <source>
        <dbReference type="ARBA" id="ARBA00022806"/>
    </source>
</evidence>
<feature type="compositionally biased region" description="Acidic residues" evidence="19">
    <location>
        <begin position="1945"/>
        <end position="1954"/>
    </location>
</feature>
<dbReference type="FunFam" id="3.40.50.10810:FF:000005">
    <property type="entry name" value="Photoperiod-independent early flowering 1"/>
    <property type="match status" value="1"/>
</dbReference>
<dbReference type="PROSITE" id="PS51204">
    <property type="entry name" value="HSA"/>
    <property type="match status" value="1"/>
</dbReference>
<dbReference type="GO" id="GO:0000812">
    <property type="term" value="C:Swr1 complex"/>
    <property type="evidence" value="ECO:0007669"/>
    <property type="project" value="TreeGrafter"/>
</dbReference>
<keyword evidence="8" id="KW-0067">ATP-binding</keyword>
<feature type="compositionally biased region" description="Polar residues" evidence="19">
    <location>
        <begin position="149"/>
        <end position="160"/>
    </location>
</feature>
<feature type="domain" description="HSA" evidence="22">
    <location>
        <begin position="726"/>
        <end position="798"/>
    </location>
</feature>
<evidence type="ECO:0000256" key="18">
    <source>
        <dbReference type="ARBA" id="ARBA00074297"/>
    </source>
</evidence>
<dbReference type="InterPro" id="IPR014001">
    <property type="entry name" value="Helicase_ATP-bd"/>
</dbReference>
<dbReference type="SMART" id="SM00573">
    <property type="entry name" value="HSA"/>
    <property type="match status" value="1"/>
</dbReference>
<keyword evidence="5" id="KW-0547">Nucleotide-binding</keyword>
<keyword evidence="13" id="KW-0804">Transcription</keyword>
<feature type="compositionally biased region" description="Low complexity" evidence="19">
    <location>
        <begin position="548"/>
        <end position="557"/>
    </location>
</feature>
<dbReference type="GO" id="GO:0006338">
    <property type="term" value="P:chromatin remodeling"/>
    <property type="evidence" value="ECO:0007669"/>
    <property type="project" value="UniProtKB-ARBA"/>
</dbReference>
<comment type="function">
    <text evidence="15">Catalytic component of the SWR1 complex which mediates the ATP-dependent exchange of histone H2A for the H2A variant HZT1 leading to transcriptional regulation of selected genes by chromatin remodeling.</text>
</comment>
<dbReference type="GO" id="GO:0003677">
    <property type="term" value="F:DNA binding"/>
    <property type="evidence" value="ECO:0007669"/>
    <property type="project" value="UniProtKB-KW"/>
</dbReference>
<dbReference type="Pfam" id="PF00176">
    <property type="entry name" value="SNF2-rel_dom"/>
    <property type="match status" value="1"/>
</dbReference>
<keyword evidence="14" id="KW-0539">Nucleus</keyword>
<dbReference type="EMBL" id="DF830083">
    <property type="protein sequence ID" value="GAK67120.1"/>
    <property type="molecule type" value="Genomic_DNA"/>
</dbReference>
<feature type="region of interest" description="Disordered" evidence="19">
    <location>
        <begin position="848"/>
        <end position="919"/>
    </location>
</feature>
<feature type="compositionally biased region" description="Low complexity" evidence="19">
    <location>
        <begin position="965"/>
        <end position="977"/>
    </location>
</feature>
<dbReference type="InterPro" id="IPR027417">
    <property type="entry name" value="P-loop_NTPase"/>
</dbReference>
<evidence type="ECO:0000256" key="3">
    <source>
        <dbReference type="ARBA" id="ARBA00011826"/>
    </source>
</evidence>
<evidence type="ECO:0000256" key="2">
    <source>
        <dbReference type="ARBA" id="ARBA00009220"/>
    </source>
</evidence>
<dbReference type="GO" id="GO:0016887">
    <property type="term" value="F:ATP hydrolysis activity"/>
    <property type="evidence" value="ECO:0007669"/>
    <property type="project" value="TreeGrafter"/>
</dbReference>
<comment type="similarity">
    <text evidence="2">Belongs to the SNF2/RAD54 helicase family. SWR1 subfamily.</text>
</comment>
<evidence type="ECO:0000313" key="24">
    <source>
        <dbReference type="Proteomes" id="UP000053758"/>
    </source>
</evidence>
<feature type="compositionally biased region" description="Acidic residues" evidence="19">
    <location>
        <begin position="1008"/>
        <end position="1017"/>
    </location>
</feature>
<sequence length="1971" mass="219526">MFPKQHPLFPSASDPFPPTTFSTLSRDHTSERLHFSLCGPSHLHGTAADRLSHSPSLDAAQLQAQGSVGSADQLRAQIHDPTVARPSTHRASVRAHHNKVGFPPSLADSASSRRVRGVAQHTFVGADHFAEAEELLLRASGAAASASRQNGPTFMSTGGTHSHHAETSASNVSGSHQSGAENGHDAPAAATNGDASQAETSQQGSTSGERSVSPRNEATPAAPVKRKRLAAELAFSSPGPAFQLQKDADADEQQTSSDTPGRARRPRRSTTLNGAGTTSSLTSNRRASQSRPQQVSASLRDEELFDAKPRLTPTVSPKPYANEADLDAPNETTRVGTDAGPIASTSSNRSDRSRSRSRSAFQQDESETHSFSDQGQAESPAKPSLPLRTRPQITPIGAHDAATPLPQILERRRHEKVAVAQSDLEEVHDRHDMLVRELFHLTKFVTMVGYDPDEARNDQSDVFTTFKHAHDLRFSLDDAGSGAEASGSGRVTRRRVNARLESLSLKRPPPPTSPATRTTPAKNGSKRRSSDRFPGRASSSTAEPEARGSTADASDGATSDDESQNEDHVSDVSDSQAAARRAGKQRGTRGRSKGKQKQSRTTASSRKRQSSFADDSFDTPAKRSSGARKSKALDELDAFILRHQPRPLPEHAPPLHILAPHQVPAPKRFGGDIDALWTSFDLLRDGEGGRDPAEVEAEDLQTYLHRDQRWRAGLPIHPESGGIARHVPAKAARTTKSHHDHLLDAVAASYQPMRQHAKSRQQNARRVARMVAQHWERQLGSSEREKKAEEKRIRALAKWTLREVLKQWRLAVNVVRARKAAAEKAEKEKLDKEQLNAILEQSTAMLKKQHQVMTTNPDGFSDSDMDGNSDRTSYGSDESAEPAESEDEASDADPDADVDEGVDARDGSESAAVEAPSAAIAEVDAIDDAVSAMGASTPAATETQPSPIHAPKSSRPQRSSRRARGAAMPTAAQQARAAELEADDVEFAVAGADDAEEEDAELERQMWEEDEEDDSEDAGLAADANIPIEELLKRYGYGASPEEAESEDKDSQADAGASTANQSDQEPDEQMPDVEHVKGEEATEDDKDTEASDEETALKVDRSASLALLRQADESADELSDAESVATGERRGSRRSMTRASSIVSSDRAVTRSRQPFLLRGQLRPYQQIGFEWLASLYANGVNGILADEMGLGKTIQTISLLAHLACDKGVWGPHLVVAPTSVMLNWEVEFKKFLPGFKILSYYGNQKERKEKRIGWNTENSFNVCITSYQLVLADQHIFRRKPWVYLVLDEAHHIKNFRSQRWQTLLGFNSQRRLLLTGTPLQNNLMDLWSLMYFLMPHGVSELPGGGAFANMKDFQDWFSNPLDKAIEGGNSMSDETRAMVQKLHAVLRPYLLRRLKSEVEKELPSKYEHVITCRLSKRQRFLYNDFMSRAKTRESLASGNYLSIINCLMQLRKVCNHPDLFEVRPIVTSFAMPRSVVADYEIKELLVRRELLREDVWDKVDLDATNFRFTDREEHLTAIESRDLRRLNAAKKLPYFRDTVGEMPELETWTIDGFAKSREQRRLVGEMERWKHVAYINQYRCTKRQVYGAALIRMLREAGRPARLEPAEQHEGDRRGYLDRCDTLLRMVQSRSTRRENMQPVIDRFAFVTPRAVAVDMPRWALAGFEPYQQPEMVKPEFDTVHPVAVKLHIAFPDASLLQYDCGKLQQLDLLMRRLKDGGHRILIFTQMTRVLDILESFLNYHGYRYLRLDGATKVEQRQALTEKFNRDLRISAFILSTRSGGLGINLTGADTVLFYDLDWNAAIEAQCMDRAHRIGQTRDVHIYRFVTEHTIEENMLRKANQKRLLDSVVIQQGEFNTETLAKRIDWRDMLDDGGRLGDVEVKIDEAGETGREVERAFLDAEDEEDRQAALAARQEMVDEDEFDEPQAQVQPDAEAEPVVQPEEDEEEGGTVDDYMLGFVEREWDFFA</sequence>
<evidence type="ECO:0000259" key="21">
    <source>
        <dbReference type="PROSITE" id="PS51194"/>
    </source>
</evidence>
<accession>A0A081CKC4</accession>
<feature type="compositionally biased region" description="Polar residues" evidence="19">
    <location>
        <begin position="167"/>
        <end position="180"/>
    </location>
</feature>
<keyword evidence="9" id="KW-0156">Chromatin regulator</keyword>
<evidence type="ECO:0000256" key="10">
    <source>
        <dbReference type="ARBA" id="ARBA00023015"/>
    </source>
</evidence>
<evidence type="ECO:0000256" key="9">
    <source>
        <dbReference type="ARBA" id="ARBA00022853"/>
    </source>
</evidence>
<dbReference type="InterPro" id="IPR038718">
    <property type="entry name" value="SNF2-like_sf"/>
</dbReference>
<comment type="subunit">
    <text evidence="3">Component of the SWR1 chromatin-remodeling complex.</text>
</comment>
<gene>
    <name evidence="23" type="ORF">PAN0_016d5346</name>
</gene>
<dbReference type="InterPro" id="IPR049730">
    <property type="entry name" value="SNF2/RAD54-like_C"/>
</dbReference>
<evidence type="ECO:0000259" key="22">
    <source>
        <dbReference type="PROSITE" id="PS51204"/>
    </source>
</evidence>
<feature type="domain" description="Helicase ATP-binding" evidence="20">
    <location>
        <begin position="1175"/>
        <end position="1340"/>
    </location>
</feature>
<comment type="catalytic activity">
    <reaction evidence="17">
        <text>ATP + H2O = ADP + phosphate + H(+)</text>
        <dbReference type="Rhea" id="RHEA:13065"/>
        <dbReference type="ChEBI" id="CHEBI:15377"/>
        <dbReference type="ChEBI" id="CHEBI:15378"/>
        <dbReference type="ChEBI" id="CHEBI:30616"/>
        <dbReference type="ChEBI" id="CHEBI:43474"/>
        <dbReference type="ChEBI" id="CHEBI:456216"/>
        <dbReference type="EC" id="3.6.4.12"/>
    </reaction>
</comment>
<dbReference type="SMART" id="SM00490">
    <property type="entry name" value="HELICc"/>
    <property type="match status" value="1"/>
</dbReference>
<feature type="region of interest" description="Disordered" evidence="19">
    <location>
        <begin position="931"/>
        <end position="1147"/>
    </location>
</feature>
<dbReference type="GO" id="GO:0003678">
    <property type="term" value="F:DNA helicase activity"/>
    <property type="evidence" value="ECO:0007669"/>
    <property type="project" value="UniProtKB-EC"/>
</dbReference>
<feature type="compositionally biased region" description="Basic residues" evidence="19">
    <location>
        <begin position="87"/>
        <end position="99"/>
    </location>
</feature>
<dbReference type="CDD" id="cd18793">
    <property type="entry name" value="SF2_C_SNF"/>
    <property type="match status" value="1"/>
</dbReference>
<keyword evidence="7 23" id="KW-0347">Helicase</keyword>
<evidence type="ECO:0000256" key="13">
    <source>
        <dbReference type="ARBA" id="ARBA00023163"/>
    </source>
</evidence>
<keyword evidence="24" id="KW-1185">Reference proteome</keyword>
<dbReference type="EC" id="3.6.4.12" evidence="4"/>
<dbReference type="Pfam" id="PF00271">
    <property type="entry name" value="Helicase_C"/>
    <property type="match status" value="1"/>
</dbReference>
<dbReference type="PROSITE" id="PS51192">
    <property type="entry name" value="HELICASE_ATP_BIND_1"/>
    <property type="match status" value="1"/>
</dbReference>
<feature type="region of interest" description="Disordered" evidence="19">
    <location>
        <begin position="1"/>
        <end position="20"/>
    </location>
</feature>
<dbReference type="InterPro" id="IPR050520">
    <property type="entry name" value="INO80/SWR1_helicase"/>
</dbReference>
<dbReference type="SMART" id="SM00487">
    <property type="entry name" value="DEXDc"/>
    <property type="match status" value="1"/>
</dbReference>
<evidence type="ECO:0000256" key="11">
    <source>
        <dbReference type="ARBA" id="ARBA00023125"/>
    </source>
</evidence>
<feature type="compositionally biased region" description="Basic residues" evidence="19">
    <location>
        <begin position="581"/>
        <end position="598"/>
    </location>
</feature>
<feature type="compositionally biased region" description="Polar residues" evidence="19">
    <location>
        <begin position="193"/>
        <end position="216"/>
    </location>
</feature>
<keyword evidence="12" id="KW-0010">Activator</keyword>
<dbReference type="Gene3D" id="1.20.120.850">
    <property type="entry name" value="SWI2/SNF2 ATPases, N-terminal domain"/>
    <property type="match status" value="1"/>
</dbReference>
<feature type="compositionally biased region" description="Low complexity" evidence="19">
    <location>
        <begin position="909"/>
        <end position="919"/>
    </location>
</feature>
<feature type="region of interest" description="Disordered" evidence="19">
    <location>
        <begin position="82"/>
        <end position="113"/>
    </location>
</feature>
<feature type="compositionally biased region" description="Polar residues" evidence="19">
    <location>
        <begin position="269"/>
        <end position="297"/>
    </location>
</feature>
<feature type="region of interest" description="Disordered" evidence="19">
    <location>
        <begin position="500"/>
        <end position="630"/>
    </location>
</feature>
<name>A0A081CKC4_PSEA2</name>
<dbReference type="PROSITE" id="PS51194">
    <property type="entry name" value="HELICASE_CTER"/>
    <property type="match status" value="1"/>
</dbReference>
<feature type="region of interest" description="Disordered" evidence="19">
    <location>
        <begin position="1919"/>
        <end position="1955"/>
    </location>
</feature>
<evidence type="ECO:0000256" key="19">
    <source>
        <dbReference type="SAM" id="MobiDB-lite"/>
    </source>
</evidence>
<evidence type="ECO:0000256" key="1">
    <source>
        <dbReference type="ARBA" id="ARBA00004123"/>
    </source>
</evidence>
<dbReference type="PANTHER" id="PTHR45685:SF1">
    <property type="entry name" value="HELICASE SRCAP"/>
    <property type="match status" value="1"/>
</dbReference>
<keyword evidence="10" id="KW-0805">Transcription regulation</keyword>
<keyword evidence="6" id="KW-0378">Hydrolase</keyword>
<evidence type="ECO:0000256" key="16">
    <source>
        <dbReference type="ARBA" id="ARBA00040599"/>
    </source>
</evidence>
<evidence type="ECO:0000256" key="17">
    <source>
        <dbReference type="ARBA" id="ARBA00047995"/>
    </source>
</evidence>
<evidence type="ECO:0000256" key="15">
    <source>
        <dbReference type="ARBA" id="ARBA00037570"/>
    </source>
</evidence>
<feature type="compositionally biased region" description="Basic and acidic residues" evidence="19">
    <location>
        <begin position="299"/>
        <end position="309"/>
    </location>
</feature>
<dbReference type="FunFam" id="1.20.120.850:FF:000009">
    <property type="entry name" value="SNF2 family helicase/ATPase (Swr1)"/>
    <property type="match status" value="1"/>
</dbReference>
<evidence type="ECO:0000256" key="14">
    <source>
        <dbReference type="ARBA" id="ARBA00023242"/>
    </source>
</evidence>
<dbReference type="GeneID" id="26306187"/>
<feature type="region of interest" description="Disordered" evidence="19">
    <location>
        <begin position="147"/>
        <end position="399"/>
    </location>
</feature>
<dbReference type="InterPro" id="IPR014012">
    <property type="entry name" value="HSA_dom"/>
</dbReference>
<evidence type="ECO:0000256" key="8">
    <source>
        <dbReference type="ARBA" id="ARBA00022840"/>
    </source>
</evidence>
<dbReference type="RefSeq" id="XP_014654773.1">
    <property type="nucleotide sequence ID" value="XM_014799287.1"/>
</dbReference>
<dbReference type="Proteomes" id="UP000053758">
    <property type="component" value="Unassembled WGS sequence"/>
</dbReference>
<dbReference type="InterPro" id="IPR001650">
    <property type="entry name" value="Helicase_C-like"/>
</dbReference>
<dbReference type="GO" id="GO:0042393">
    <property type="term" value="F:histone binding"/>
    <property type="evidence" value="ECO:0007669"/>
    <property type="project" value="TreeGrafter"/>
</dbReference>
<feature type="domain" description="Helicase C-terminal" evidence="21">
    <location>
        <begin position="1710"/>
        <end position="1860"/>
    </location>
</feature>
<dbReference type="InterPro" id="IPR000330">
    <property type="entry name" value="SNF2_N"/>
</dbReference>
<reference evidence="23" key="1">
    <citation type="submission" date="2014-07" db="EMBL/GenBank/DDBJ databases">
        <title>Draft genome sequence of the yeast Pseudozyma antarctica JCM 10317 known as a producer of lipase B which used in a wide range of industrial applications.</title>
        <authorList>
            <person name="Morita T."/>
            <person name="Saika A."/>
            <person name="Koike H."/>
        </authorList>
    </citation>
    <scope>NUCLEOTIDE SEQUENCE</scope>
    <source>
        <strain evidence="23">JCM 10317</strain>
    </source>
</reference>
<evidence type="ECO:0000256" key="12">
    <source>
        <dbReference type="ARBA" id="ARBA00023159"/>
    </source>
</evidence>
<evidence type="ECO:0000256" key="6">
    <source>
        <dbReference type="ARBA" id="ARBA00022801"/>
    </source>
</evidence>
<dbReference type="Gene3D" id="3.40.50.10810">
    <property type="entry name" value="Tandem AAA-ATPase domain"/>
    <property type="match status" value="1"/>
</dbReference>
<evidence type="ECO:0000313" key="23">
    <source>
        <dbReference type="EMBL" id="GAK67120.1"/>
    </source>
</evidence>
<dbReference type="Pfam" id="PF07529">
    <property type="entry name" value="HSA"/>
    <property type="match status" value="1"/>
</dbReference>
<feature type="compositionally biased region" description="Acidic residues" evidence="19">
    <location>
        <begin position="878"/>
        <end position="901"/>
    </location>
</feature>
<dbReference type="PANTHER" id="PTHR45685">
    <property type="entry name" value="HELICASE SRCAP-RELATED"/>
    <property type="match status" value="1"/>
</dbReference>
<dbReference type="CDD" id="cd18003">
    <property type="entry name" value="DEXQc_SRCAP"/>
    <property type="match status" value="1"/>
</dbReference>
<comment type="subcellular location">
    <subcellularLocation>
        <location evidence="1">Nucleus</location>
    </subcellularLocation>
</comment>
<organism evidence="23">
    <name type="scientific">Pseudozyma antarctica</name>
    <name type="common">Yeast</name>
    <name type="synonym">Candida antarctica</name>
    <dbReference type="NCBI Taxonomy" id="84753"/>
    <lineage>
        <taxon>Eukaryota</taxon>
        <taxon>Fungi</taxon>
        <taxon>Dikarya</taxon>
        <taxon>Basidiomycota</taxon>
        <taxon>Ustilaginomycotina</taxon>
        <taxon>Ustilaginomycetes</taxon>
        <taxon>Ustilaginales</taxon>
        <taxon>Ustilaginaceae</taxon>
        <taxon>Moesziomyces</taxon>
    </lineage>
</organism>
<feature type="compositionally biased region" description="Acidic residues" evidence="19">
    <location>
        <begin position="1082"/>
        <end position="1095"/>
    </location>
</feature>
<evidence type="ECO:0000256" key="4">
    <source>
        <dbReference type="ARBA" id="ARBA00012551"/>
    </source>
</evidence>
<dbReference type="GO" id="GO:0005524">
    <property type="term" value="F:ATP binding"/>
    <property type="evidence" value="ECO:0007669"/>
    <property type="project" value="UniProtKB-KW"/>
</dbReference>
<dbReference type="SUPFAM" id="SSF52540">
    <property type="entry name" value="P-loop containing nucleoside triphosphate hydrolases"/>
    <property type="match status" value="2"/>
</dbReference>
<dbReference type="Gene3D" id="3.40.50.300">
    <property type="entry name" value="P-loop containing nucleotide triphosphate hydrolases"/>
    <property type="match status" value="1"/>
</dbReference>
<dbReference type="HOGENOM" id="CLU_000315_24_3_1"/>
<evidence type="ECO:0000259" key="20">
    <source>
        <dbReference type="PROSITE" id="PS51192"/>
    </source>
</evidence>
<keyword evidence="11" id="KW-0238">DNA-binding</keyword>
<proteinExistence type="inferred from homology"/>
<protein>
    <recommendedName>
        <fullName evidence="16">Helicase SWR1</fullName>
        <ecNumber evidence="4">3.6.4.12</ecNumber>
    </recommendedName>
    <alternativeName>
        <fullName evidence="18">Helicase swr1</fullName>
    </alternativeName>
</protein>